<feature type="repeat" description="WD" evidence="5">
    <location>
        <begin position="139"/>
        <end position="180"/>
    </location>
</feature>
<dbReference type="InterPro" id="IPR015943">
    <property type="entry name" value="WD40/YVTN_repeat-like_dom_sf"/>
</dbReference>
<feature type="repeat" description="WD" evidence="5">
    <location>
        <begin position="181"/>
        <end position="222"/>
    </location>
</feature>
<keyword evidence="7" id="KW-1185">Reference proteome</keyword>
<evidence type="ECO:0000256" key="5">
    <source>
        <dbReference type="PROSITE-ProRule" id="PRU00221"/>
    </source>
</evidence>
<dbReference type="PROSITE" id="PS50294">
    <property type="entry name" value="WD_REPEATS_REGION"/>
    <property type="match status" value="2"/>
</dbReference>
<evidence type="ECO:0000313" key="7">
    <source>
        <dbReference type="Proteomes" id="UP000053815"/>
    </source>
</evidence>
<dbReference type="PANTHER" id="PTHR19857">
    <property type="entry name" value="MITOCHONDRIAL DIVISION PROTEIN 1-RELATED"/>
    <property type="match status" value="1"/>
</dbReference>
<comment type="similarity">
    <text evidence="4">Belongs to the WD repeat PAAF1/RPN14 family.</text>
</comment>
<dbReference type="AlphaFoldDB" id="A0A0C9MPV6"/>
<proteinExistence type="inferred from homology"/>
<dbReference type="SMART" id="SM00320">
    <property type="entry name" value="WD40"/>
    <property type="match status" value="4"/>
</dbReference>
<evidence type="ECO:0000313" key="6">
    <source>
        <dbReference type="EMBL" id="GAN05272.1"/>
    </source>
</evidence>
<evidence type="ECO:0000256" key="3">
    <source>
        <dbReference type="ARBA" id="ARBA00022942"/>
    </source>
</evidence>
<keyword evidence="2" id="KW-0677">Repeat</keyword>
<name>A0A0C9MPV6_9FUNG</name>
<sequence>MSIEALPFVSVQPDWDEVVREVASNTIPEGSFWIACYVAGKESVQGSVDVRRVDNYEATLEGNNGINVTMLNSRSFKVDCEALGVKDVTVFSPKNQFYPVKSKAVVCIDISPNGGLFAAGHGAEVSLGSVSSGETQMTLKGHLSDVTTVQFFPSNLVVLTGGSDFLLKIWSVLNGSNPVTLQGHTSAITSTAIISQGRNVLSSSRDGTVKLWNCGTSSTIATMGNYKFAINKMILTKLPAQYKPAEIETLDPMEVDTADKLVLIVLDDGSVRGIHVGTKKEIFATPISDSPLTAIAYEPETETIFTGNKNGVVQFFSIKNDLKKPLLQWKRGGYAVTSLVVKTNENGENTLCVASADGSVYQTGSLATVVATSSNVHVEAEFSGSELETVYDIKVMPSESEAGCQRMACAVRDGKIKIY</sequence>
<dbReference type="PANTHER" id="PTHR19857:SF19">
    <property type="entry name" value="26S PROTEASOME REGULATORY SUBUNIT RPN14"/>
    <property type="match status" value="1"/>
</dbReference>
<dbReference type="InterPro" id="IPR036322">
    <property type="entry name" value="WD40_repeat_dom_sf"/>
</dbReference>
<accession>A0A0C9MPV6</accession>
<protein>
    <submittedName>
        <fullName evidence="6">WD40 repeat-like protein</fullName>
    </submittedName>
</protein>
<keyword evidence="3" id="KW-0647">Proteasome</keyword>
<dbReference type="Gene3D" id="2.130.10.10">
    <property type="entry name" value="YVTN repeat-like/Quinoprotein amine dehydrogenase"/>
    <property type="match status" value="2"/>
</dbReference>
<reference evidence="6" key="1">
    <citation type="submission" date="2014-09" db="EMBL/GenBank/DDBJ databases">
        <title>Draft genome sequence of an oleaginous Mucoromycotina fungus Mucor ambiguus NBRC6742.</title>
        <authorList>
            <person name="Takeda I."/>
            <person name="Yamane N."/>
            <person name="Morita T."/>
            <person name="Tamano K."/>
            <person name="Machida M."/>
            <person name="Baker S."/>
            <person name="Koike H."/>
        </authorList>
    </citation>
    <scope>NUCLEOTIDE SEQUENCE</scope>
    <source>
        <strain evidence="6">NBRC 6742</strain>
    </source>
</reference>
<keyword evidence="1 5" id="KW-0853">WD repeat</keyword>
<dbReference type="Proteomes" id="UP000053815">
    <property type="component" value="Unassembled WGS sequence"/>
</dbReference>
<dbReference type="PROSITE" id="PS50082">
    <property type="entry name" value="WD_REPEATS_2"/>
    <property type="match status" value="2"/>
</dbReference>
<gene>
    <name evidence="6" type="ORF">MAM1_0086d04741</name>
</gene>
<dbReference type="OrthoDB" id="10257301at2759"/>
<dbReference type="InterPro" id="IPR001680">
    <property type="entry name" value="WD40_rpt"/>
</dbReference>
<dbReference type="SUPFAM" id="SSF50978">
    <property type="entry name" value="WD40 repeat-like"/>
    <property type="match status" value="1"/>
</dbReference>
<evidence type="ECO:0000256" key="4">
    <source>
        <dbReference type="ARBA" id="ARBA00038321"/>
    </source>
</evidence>
<evidence type="ECO:0000256" key="2">
    <source>
        <dbReference type="ARBA" id="ARBA00022737"/>
    </source>
</evidence>
<dbReference type="STRING" id="91626.A0A0C9MPV6"/>
<organism evidence="6">
    <name type="scientific">Mucor ambiguus</name>
    <dbReference type="NCBI Taxonomy" id="91626"/>
    <lineage>
        <taxon>Eukaryota</taxon>
        <taxon>Fungi</taxon>
        <taxon>Fungi incertae sedis</taxon>
        <taxon>Mucoromycota</taxon>
        <taxon>Mucoromycotina</taxon>
        <taxon>Mucoromycetes</taxon>
        <taxon>Mucorales</taxon>
        <taxon>Mucorineae</taxon>
        <taxon>Mucoraceae</taxon>
        <taxon>Mucor</taxon>
    </lineage>
</organism>
<evidence type="ECO:0000256" key="1">
    <source>
        <dbReference type="ARBA" id="ARBA00022574"/>
    </source>
</evidence>
<dbReference type="InterPro" id="IPR051179">
    <property type="entry name" value="WD_repeat_multifunction"/>
</dbReference>
<dbReference type="Pfam" id="PF00400">
    <property type="entry name" value="WD40"/>
    <property type="match status" value="2"/>
</dbReference>
<dbReference type="GO" id="GO:0000502">
    <property type="term" value="C:proteasome complex"/>
    <property type="evidence" value="ECO:0007669"/>
    <property type="project" value="UniProtKB-KW"/>
</dbReference>
<dbReference type="EMBL" id="DF836375">
    <property type="protein sequence ID" value="GAN05272.1"/>
    <property type="molecule type" value="Genomic_DNA"/>
</dbReference>